<protein>
    <submittedName>
        <fullName evidence="11">DUF883 domain-containing protein</fullName>
    </submittedName>
</protein>
<evidence type="ECO:0000256" key="4">
    <source>
        <dbReference type="ARBA" id="ARBA00022519"/>
    </source>
</evidence>
<sequence length="108" mass="11317">MNNNNLPSPVDVSKEQLIADFKVVIADAEALLKATASQGGEAMANLRAKTEESLAVAKEKLADAQEVLVAKTKAAARATDDYVHDKPWHAVGIAAGVGLVVGLLIGRR</sequence>
<organism evidence="11 12">
    <name type="scientific">Methylotenera oryzisoli</name>
    <dbReference type="NCBI Taxonomy" id="2080758"/>
    <lineage>
        <taxon>Bacteria</taxon>
        <taxon>Pseudomonadati</taxon>
        <taxon>Pseudomonadota</taxon>
        <taxon>Betaproteobacteria</taxon>
        <taxon>Nitrosomonadales</taxon>
        <taxon>Methylophilaceae</taxon>
        <taxon>Methylotenera</taxon>
    </lineage>
</organism>
<evidence type="ECO:0000256" key="8">
    <source>
        <dbReference type="SAM" id="Phobius"/>
    </source>
</evidence>
<dbReference type="RefSeq" id="WP_135276851.1">
    <property type="nucleotide sequence ID" value="NZ_PQVH01000006.1"/>
</dbReference>
<dbReference type="InterPro" id="IPR043605">
    <property type="entry name" value="DUF883_C"/>
</dbReference>
<evidence type="ECO:0000256" key="7">
    <source>
        <dbReference type="ARBA" id="ARBA00023136"/>
    </source>
</evidence>
<dbReference type="InterPro" id="IPR043604">
    <property type="entry name" value="DUF883_N"/>
</dbReference>
<name>A0A4Y9VU44_9PROT</name>
<dbReference type="Proteomes" id="UP000297706">
    <property type="component" value="Unassembled WGS sequence"/>
</dbReference>
<evidence type="ECO:0000256" key="1">
    <source>
        <dbReference type="ARBA" id="ARBA00004377"/>
    </source>
</evidence>
<evidence type="ECO:0000313" key="11">
    <source>
        <dbReference type="EMBL" id="TFW72309.1"/>
    </source>
</evidence>
<evidence type="ECO:0000256" key="6">
    <source>
        <dbReference type="ARBA" id="ARBA00022989"/>
    </source>
</evidence>
<comment type="subcellular location">
    <subcellularLocation>
        <location evidence="1">Cell inner membrane</location>
        <topology evidence="1">Single-pass membrane protein</topology>
    </subcellularLocation>
</comment>
<dbReference type="AlphaFoldDB" id="A0A4Y9VU44"/>
<gene>
    <name evidence="11" type="ORF">C3Y98_04180</name>
</gene>
<comment type="caution">
    <text evidence="11">The sequence shown here is derived from an EMBL/GenBank/DDBJ whole genome shotgun (WGS) entry which is preliminary data.</text>
</comment>
<proteinExistence type="inferred from homology"/>
<dbReference type="Pfam" id="PF05957">
    <property type="entry name" value="DUF883"/>
    <property type="match status" value="1"/>
</dbReference>
<evidence type="ECO:0000256" key="5">
    <source>
        <dbReference type="ARBA" id="ARBA00022692"/>
    </source>
</evidence>
<keyword evidence="6 8" id="KW-1133">Transmembrane helix</keyword>
<dbReference type="PANTHER" id="PTHR35893">
    <property type="entry name" value="INNER MEMBRANE PROTEIN-RELATED"/>
    <property type="match status" value="1"/>
</dbReference>
<evidence type="ECO:0000259" key="9">
    <source>
        <dbReference type="Pfam" id="PF05957"/>
    </source>
</evidence>
<evidence type="ECO:0000256" key="2">
    <source>
        <dbReference type="ARBA" id="ARBA00010423"/>
    </source>
</evidence>
<reference evidence="11 12" key="1">
    <citation type="submission" date="2018-02" db="EMBL/GenBank/DDBJ databases">
        <title>A novel lanthanide dependent methylotroph, Methylotenera sp. La3113.</title>
        <authorList>
            <person name="Lv H."/>
            <person name="Tani A."/>
        </authorList>
    </citation>
    <scope>NUCLEOTIDE SEQUENCE [LARGE SCALE GENOMIC DNA]</scope>
    <source>
        <strain evidence="11 12">La3113</strain>
    </source>
</reference>
<keyword evidence="5 8" id="KW-0812">Transmembrane</keyword>
<dbReference type="GO" id="GO:0005886">
    <property type="term" value="C:plasma membrane"/>
    <property type="evidence" value="ECO:0007669"/>
    <property type="project" value="UniProtKB-SubCell"/>
</dbReference>
<comment type="similarity">
    <text evidence="2">Belongs to the ElaB/YgaM/YqjD family.</text>
</comment>
<dbReference type="EMBL" id="PQVH01000006">
    <property type="protein sequence ID" value="TFW72309.1"/>
    <property type="molecule type" value="Genomic_DNA"/>
</dbReference>
<keyword evidence="3" id="KW-1003">Cell membrane</keyword>
<feature type="domain" description="DUF883" evidence="9">
    <location>
        <begin position="15"/>
        <end position="66"/>
    </location>
</feature>
<evidence type="ECO:0000256" key="3">
    <source>
        <dbReference type="ARBA" id="ARBA00022475"/>
    </source>
</evidence>
<dbReference type="OrthoDB" id="9181874at2"/>
<keyword evidence="7 8" id="KW-0472">Membrane</keyword>
<dbReference type="GO" id="GO:0043022">
    <property type="term" value="F:ribosome binding"/>
    <property type="evidence" value="ECO:0007669"/>
    <property type="project" value="InterPro"/>
</dbReference>
<keyword evidence="12" id="KW-1185">Reference proteome</keyword>
<feature type="domain" description="DUF883" evidence="10">
    <location>
        <begin position="79"/>
        <end position="108"/>
    </location>
</feature>
<evidence type="ECO:0000259" key="10">
    <source>
        <dbReference type="Pfam" id="PF19029"/>
    </source>
</evidence>
<dbReference type="InterPro" id="IPR010279">
    <property type="entry name" value="YqjD/ElaB"/>
</dbReference>
<dbReference type="Pfam" id="PF19029">
    <property type="entry name" value="DUF883_C"/>
    <property type="match status" value="1"/>
</dbReference>
<dbReference type="PANTHER" id="PTHR35893:SF3">
    <property type="entry name" value="INNER MEMBRANE PROTEIN"/>
    <property type="match status" value="1"/>
</dbReference>
<evidence type="ECO:0000313" key="12">
    <source>
        <dbReference type="Proteomes" id="UP000297706"/>
    </source>
</evidence>
<keyword evidence="4" id="KW-0997">Cell inner membrane</keyword>
<accession>A0A4Y9VU44</accession>
<feature type="transmembrane region" description="Helical" evidence="8">
    <location>
        <begin position="88"/>
        <end position="106"/>
    </location>
</feature>